<organism evidence="13">
    <name type="scientific">Sporisorium scitamineum</name>
    <dbReference type="NCBI Taxonomy" id="49012"/>
    <lineage>
        <taxon>Eukaryota</taxon>
        <taxon>Fungi</taxon>
        <taxon>Dikarya</taxon>
        <taxon>Basidiomycota</taxon>
        <taxon>Ustilaginomycotina</taxon>
        <taxon>Ustilaginomycetes</taxon>
        <taxon>Ustilaginales</taxon>
        <taxon>Ustilaginaceae</taxon>
        <taxon>Sporisorium</taxon>
    </lineage>
</organism>
<dbReference type="InterPro" id="IPR005599">
    <property type="entry name" value="GPI_mannosylTrfase"/>
</dbReference>
<dbReference type="AlphaFoldDB" id="A0A127Z4J2"/>
<feature type="transmembrane region" description="Helical" evidence="11">
    <location>
        <begin position="312"/>
        <end position="336"/>
    </location>
</feature>
<keyword evidence="5 13" id="KW-0808">Transferase</keyword>
<evidence type="ECO:0000256" key="4">
    <source>
        <dbReference type="ARBA" id="ARBA00022676"/>
    </source>
</evidence>
<dbReference type="PANTHER" id="PTHR22760">
    <property type="entry name" value="GLYCOSYLTRANSFERASE"/>
    <property type="match status" value="1"/>
</dbReference>
<evidence type="ECO:0000256" key="10">
    <source>
        <dbReference type="ARBA" id="ARBA00038466"/>
    </source>
</evidence>
<dbReference type="EMBL" id="LK056689">
    <property type="protein sequence ID" value="CDR88770.1"/>
    <property type="molecule type" value="Genomic_DNA"/>
</dbReference>
<keyword evidence="7 11" id="KW-0256">Endoplasmic reticulum</keyword>
<dbReference type="PANTHER" id="PTHR22760:SF3">
    <property type="entry name" value="GPI MANNOSYLTRANSFERASE 4"/>
    <property type="match status" value="1"/>
</dbReference>
<feature type="transmembrane region" description="Helical" evidence="11">
    <location>
        <begin position="435"/>
        <end position="455"/>
    </location>
</feature>
<keyword evidence="9 11" id="KW-0472">Membrane</keyword>
<feature type="compositionally biased region" description="Low complexity" evidence="12">
    <location>
        <begin position="635"/>
        <end position="645"/>
    </location>
</feature>
<feature type="transmembrane region" description="Helical" evidence="11">
    <location>
        <begin position="238"/>
        <end position="257"/>
    </location>
</feature>
<dbReference type="EC" id="2.4.1.-" evidence="11"/>
<dbReference type="GO" id="GO:0006506">
    <property type="term" value="P:GPI anchor biosynthetic process"/>
    <property type="evidence" value="ECO:0007669"/>
    <property type="project" value="UniProtKB-KW"/>
</dbReference>
<evidence type="ECO:0000256" key="5">
    <source>
        <dbReference type="ARBA" id="ARBA00022679"/>
    </source>
</evidence>
<feature type="region of interest" description="Disordered" evidence="12">
    <location>
        <begin position="635"/>
        <end position="654"/>
    </location>
</feature>
<dbReference type="Pfam" id="PF03901">
    <property type="entry name" value="Glyco_transf_22"/>
    <property type="match status" value="1"/>
</dbReference>
<protein>
    <recommendedName>
        <fullName evidence="11">Mannosyltransferase</fullName>
        <ecNumber evidence="11">2.4.1.-</ecNumber>
    </recommendedName>
</protein>
<evidence type="ECO:0000256" key="12">
    <source>
        <dbReference type="SAM" id="MobiDB-lite"/>
    </source>
</evidence>
<evidence type="ECO:0000256" key="2">
    <source>
        <dbReference type="ARBA" id="ARBA00004687"/>
    </source>
</evidence>
<accession>A0A127Z4J2</accession>
<evidence type="ECO:0000313" key="13">
    <source>
        <dbReference type="EMBL" id="CDR88770.1"/>
    </source>
</evidence>
<feature type="region of interest" description="Disordered" evidence="12">
    <location>
        <begin position="343"/>
        <end position="394"/>
    </location>
</feature>
<keyword evidence="4 11" id="KW-0328">Glycosyltransferase</keyword>
<comment type="similarity">
    <text evidence="10">Belongs to the glycosyltransferase 22 family. PIGZ subfamily.</text>
</comment>
<feature type="transmembrane region" description="Helical" evidence="11">
    <location>
        <begin position="191"/>
        <end position="218"/>
    </location>
</feature>
<dbReference type="GO" id="GO:0005789">
    <property type="term" value="C:endoplasmic reticulum membrane"/>
    <property type="evidence" value="ECO:0007669"/>
    <property type="project" value="UniProtKB-SubCell"/>
</dbReference>
<dbReference type="GO" id="GO:0000026">
    <property type="term" value="F:alpha-1,2-mannosyltransferase activity"/>
    <property type="evidence" value="ECO:0007669"/>
    <property type="project" value="TreeGrafter"/>
</dbReference>
<gene>
    <name evidence="13" type="ORF">SPSC_05602</name>
</gene>
<proteinExistence type="inferred from homology"/>
<keyword evidence="8 11" id="KW-1133">Transmembrane helix</keyword>
<evidence type="ECO:0000256" key="9">
    <source>
        <dbReference type="ARBA" id="ARBA00023136"/>
    </source>
</evidence>
<comment type="subcellular location">
    <subcellularLocation>
        <location evidence="1 11">Endoplasmic reticulum membrane</location>
        <topology evidence="1 11">Multi-pass membrane protein</topology>
    </subcellularLocation>
</comment>
<feature type="compositionally biased region" description="Low complexity" evidence="12">
    <location>
        <begin position="367"/>
        <end position="392"/>
    </location>
</feature>
<comment type="caution">
    <text evidence="11">Lacks conserved residue(s) required for the propagation of feature annotation.</text>
</comment>
<keyword evidence="3" id="KW-0337">GPI-anchor biosynthesis</keyword>
<evidence type="ECO:0000256" key="7">
    <source>
        <dbReference type="ARBA" id="ARBA00022824"/>
    </source>
</evidence>
<sequence>MPPSSVRPPRWWSHLDPRTRHGQIYLLLLALRSYSAFLGHGYIHPDEWMQSGEPYFGFTLPGIDAQIPWEWRPDQALRSLSTLRTQYLAVDALLNIVRHLGPLSGRSLFLIQRAQMLLWTVLLDINVALVLPPQTARYVHYLFGVSTAATTFLVRPFSNSHEAHLLAFCLLHVLSFYRDRTWYRRSSVAGWHWGVLLAILAVDGIFTRFTFAFFAAPLAVFFLHRLAGIAAEGYRRPALVLLGLTVVAAIVDVGLRVDSETGFYTRSAKANGMEVADVWGTGWVVPPLNALRYNVKTDNVAQHGLHPRWLHVVVNLPMMVGVANCVVVVMCGWQFVRSRWSVSTGSSSSQSGVTAITTRKRKEGEGTQQTTDDTPSDTAASSSQPASSSTSSLPVSAEDQAPYIDLEPPTLLLCLCTITLPLLILSLSPHQEPRFLLALAFPSTIIMAFTLQSPLLTPHPRLTHTLLTLHITQHLLQHLLLCYLHQAALLPTLFHIDTSLSRLPFTNNPLFHRYQHHLLYRTFPPPFHMLPNKGRGMFPRVEHFTSSSTPGYVVRTASVACDDTWIYAPGWVVEQLKVEAGRQGRVELVKVRGFGGHVDMDYLQESWEVVGRVGVWEAFAVQKLEVRCLTGGGQISSSQGQQQQPGQPPSHQDL</sequence>
<comment type="pathway">
    <text evidence="2">Glycolipid biosynthesis; glycosylphosphatidylinositol-anchor biosynthesis.</text>
</comment>
<evidence type="ECO:0000256" key="1">
    <source>
        <dbReference type="ARBA" id="ARBA00004477"/>
    </source>
</evidence>
<reference evidence="13" key="1">
    <citation type="submission" date="2014-06" db="EMBL/GenBank/DDBJ databases">
        <authorList>
            <person name="Ju J."/>
            <person name="Zhang J."/>
        </authorList>
    </citation>
    <scope>NUCLEOTIDE SEQUENCE</scope>
    <source>
        <strain evidence="13">SscI8</strain>
    </source>
</reference>
<evidence type="ECO:0000256" key="8">
    <source>
        <dbReference type="ARBA" id="ARBA00022989"/>
    </source>
</evidence>
<evidence type="ECO:0000256" key="3">
    <source>
        <dbReference type="ARBA" id="ARBA00022502"/>
    </source>
</evidence>
<evidence type="ECO:0000256" key="6">
    <source>
        <dbReference type="ARBA" id="ARBA00022692"/>
    </source>
</evidence>
<name>A0A127Z4J2_9BASI</name>
<evidence type="ECO:0000256" key="11">
    <source>
        <dbReference type="RuleBase" id="RU363075"/>
    </source>
</evidence>
<feature type="compositionally biased region" description="Low complexity" evidence="12">
    <location>
        <begin position="343"/>
        <end position="354"/>
    </location>
</feature>
<keyword evidence="6 11" id="KW-0812">Transmembrane</keyword>
<dbReference type="OrthoDB" id="10066429at2759"/>